<gene>
    <name evidence="2" type="ORF">IscW_ISCW005901</name>
</gene>
<dbReference type="EnsemblMetazoa" id="ISCW005901-RA">
    <property type="protein sequence ID" value="ISCW005901-PA"/>
    <property type="gene ID" value="ISCW005901"/>
</dbReference>
<dbReference type="AlphaFoldDB" id="B7PQV1"/>
<feature type="compositionally biased region" description="Polar residues" evidence="1">
    <location>
        <begin position="71"/>
        <end position="84"/>
    </location>
</feature>
<dbReference type="PaxDb" id="6945-B7PQV1"/>
<evidence type="ECO:0000313" key="2">
    <source>
        <dbReference type="EMBL" id="EEC08973.1"/>
    </source>
</evidence>
<feature type="compositionally biased region" description="Polar residues" evidence="1">
    <location>
        <begin position="184"/>
        <end position="194"/>
    </location>
</feature>
<protein>
    <submittedName>
        <fullName evidence="2 3">Uncharacterized protein</fullName>
    </submittedName>
</protein>
<sequence length="358" mass="39550">MSSGSGGASVCPGFVPHFAKATRCKRCFRDVGEHAKEPPHSTPSKTNAADKQATAAAAAAAAATAIKKNTDSSTPAASSRNTQAEVKIRRRRTVEDTTSLEEDDSSSARPRRRRPLSAGNGEDNVGASSNLTVLAPALRKSDSDGLSGSESEQCSAGDAKERRRSQRIKILETQEVEKNHPVLPTSTAALTSPSADVEFILKVKTSSNQQKEERDEDDESVAQTETTETTDTTLGYYDSYEDLENTMAKLKSQLEVAEQKIARLEKEKLEHQKRRSEVSDSDKKALEKTASEILKLRSKMHELETINEELKDDNKCLKLEVDELQQELEKRESEEQLKKDSEDLRVKLQQAENLCEEL</sequence>
<keyword evidence="4" id="KW-1185">Reference proteome</keyword>
<name>B7PQV1_IXOSC</name>
<evidence type="ECO:0000256" key="1">
    <source>
        <dbReference type="SAM" id="MobiDB-lite"/>
    </source>
</evidence>
<dbReference type="Proteomes" id="UP000001555">
    <property type="component" value="Unassembled WGS sequence"/>
</dbReference>
<reference evidence="2 4" key="1">
    <citation type="submission" date="2008-03" db="EMBL/GenBank/DDBJ databases">
        <title>Annotation of Ixodes scapularis.</title>
        <authorList>
            <consortium name="Ixodes scapularis Genome Project Consortium"/>
            <person name="Caler E."/>
            <person name="Hannick L.I."/>
            <person name="Bidwell S."/>
            <person name="Joardar V."/>
            <person name="Thiagarajan M."/>
            <person name="Amedeo P."/>
            <person name="Galinsky K.J."/>
            <person name="Schobel S."/>
            <person name="Inman J."/>
            <person name="Hostetler J."/>
            <person name="Miller J."/>
            <person name="Hammond M."/>
            <person name="Megy K."/>
            <person name="Lawson D."/>
            <person name="Kodira C."/>
            <person name="Sutton G."/>
            <person name="Meyer J."/>
            <person name="Hill C.A."/>
            <person name="Birren B."/>
            <person name="Nene V."/>
            <person name="Collins F."/>
            <person name="Alarcon-Chaidez F."/>
            <person name="Wikel S."/>
            <person name="Strausberg R."/>
        </authorList>
    </citation>
    <scope>NUCLEOTIDE SEQUENCE [LARGE SCALE GENOMIC DNA]</scope>
    <source>
        <strain evidence="4">Wikel</strain>
        <strain evidence="2">Wikel colony</strain>
    </source>
</reference>
<feature type="region of interest" description="Disordered" evidence="1">
    <location>
        <begin position="265"/>
        <end position="286"/>
    </location>
</feature>
<dbReference type="VEuPathDB" id="VectorBase:ISCW005901"/>
<dbReference type="InParanoid" id="B7PQV1"/>
<feature type="compositionally biased region" description="Low complexity" evidence="1">
    <location>
        <begin position="224"/>
        <end position="233"/>
    </location>
</feature>
<proteinExistence type="predicted"/>
<dbReference type="VEuPathDB" id="VectorBase:ISCP_017828"/>
<feature type="compositionally biased region" description="Low complexity" evidence="1">
    <location>
        <begin position="45"/>
        <end position="67"/>
    </location>
</feature>
<feature type="compositionally biased region" description="Basic and acidic residues" evidence="1">
    <location>
        <begin position="169"/>
        <end position="180"/>
    </location>
</feature>
<organism>
    <name type="scientific">Ixodes scapularis</name>
    <name type="common">Black-legged tick</name>
    <name type="synonym">Deer tick</name>
    <dbReference type="NCBI Taxonomy" id="6945"/>
    <lineage>
        <taxon>Eukaryota</taxon>
        <taxon>Metazoa</taxon>
        <taxon>Ecdysozoa</taxon>
        <taxon>Arthropoda</taxon>
        <taxon>Chelicerata</taxon>
        <taxon>Arachnida</taxon>
        <taxon>Acari</taxon>
        <taxon>Parasitiformes</taxon>
        <taxon>Ixodida</taxon>
        <taxon>Ixodoidea</taxon>
        <taxon>Ixodidae</taxon>
        <taxon>Ixodinae</taxon>
        <taxon>Ixodes</taxon>
    </lineage>
</organism>
<feature type="non-terminal residue" evidence="2">
    <location>
        <position position="358"/>
    </location>
</feature>
<dbReference type="HOGENOM" id="CLU_775168_0_0_1"/>
<dbReference type="EMBL" id="DS767852">
    <property type="protein sequence ID" value="EEC08973.1"/>
    <property type="molecule type" value="Genomic_DNA"/>
</dbReference>
<dbReference type="OrthoDB" id="10036174at2759"/>
<feature type="region of interest" description="Disordered" evidence="1">
    <location>
        <begin position="33"/>
        <end position="237"/>
    </location>
</feature>
<dbReference type="EMBL" id="ABJB010421923">
    <property type="status" value="NOT_ANNOTATED_CDS"/>
    <property type="molecule type" value="Genomic_DNA"/>
</dbReference>
<dbReference type="VEuPathDB" id="VectorBase:ISCI005901"/>
<evidence type="ECO:0000313" key="4">
    <source>
        <dbReference type="Proteomes" id="UP000001555"/>
    </source>
</evidence>
<accession>B7PQV1</accession>
<evidence type="ECO:0000313" key="3">
    <source>
        <dbReference type="EnsemblMetazoa" id="ISCW005901-PA"/>
    </source>
</evidence>
<reference evidence="3" key="2">
    <citation type="submission" date="2020-05" db="UniProtKB">
        <authorList>
            <consortium name="EnsemblMetazoa"/>
        </authorList>
    </citation>
    <scope>IDENTIFICATION</scope>
    <source>
        <strain evidence="3">wikel</strain>
    </source>
</reference>